<dbReference type="PROSITE" id="PS52035">
    <property type="entry name" value="PEPTIDASE_M14"/>
    <property type="match status" value="1"/>
</dbReference>
<dbReference type="GO" id="GO:0016788">
    <property type="term" value="F:hydrolase activity, acting on ester bonds"/>
    <property type="evidence" value="ECO:0007669"/>
    <property type="project" value="InterPro"/>
</dbReference>
<dbReference type="EMBL" id="CP000302">
    <property type="protein sequence ID" value="ABE55806.1"/>
    <property type="molecule type" value="Genomic_DNA"/>
</dbReference>
<keyword evidence="9" id="KW-0002">3D-structure</keyword>
<evidence type="ECO:0000256" key="4">
    <source>
        <dbReference type="ARBA" id="ARBA00022833"/>
    </source>
</evidence>
<sequence length="274" mass="30305">MTSRSPFESFVWQSEIFNCQSNDIDAFYAQLAEEVNRLGLKKNTLGSVDSFAINLYQSASQRSDLPSLLISSGFHGEEAAGPWGMLHFLRGLQPALFERVNLSLLPLVNPTGFKAGHRFNRFGENPNRGFTLENGKPTPNEHTSLEGKLLLEHAQLLCAASRDGILTCHEDVLMNETYVYSFEPTQTPGRFSLGLRDALGQYFKLAKDGFIDECPVTDGVIFNHFDTSFEAFLVRSGAKLAACSETPGQEDFDRRVQANSAAMGQFIAHCAPIL</sequence>
<feature type="domain" description="Peptidase M14" evidence="6">
    <location>
        <begin position="15"/>
        <end position="270"/>
    </location>
</feature>
<name>Q12L70_SHEDO</name>
<dbReference type="GO" id="GO:0004181">
    <property type="term" value="F:metallocarboxypeptidase activity"/>
    <property type="evidence" value="ECO:0007669"/>
    <property type="project" value="InterPro"/>
</dbReference>
<evidence type="ECO:0007829" key="9">
    <source>
        <dbReference type="PDB" id="3B2Y"/>
    </source>
</evidence>
<dbReference type="AlphaFoldDB" id="Q12L70"/>
<dbReference type="eggNOG" id="COG3608">
    <property type="taxonomic scope" value="Bacteria"/>
</dbReference>
<evidence type="ECO:0000256" key="1">
    <source>
        <dbReference type="ARBA" id="ARBA00001947"/>
    </source>
</evidence>
<dbReference type="OrthoDB" id="184972at2"/>
<dbReference type="Gene3D" id="3.40.630.10">
    <property type="entry name" value="Zn peptidases"/>
    <property type="match status" value="1"/>
</dbReference>
<dbReference type="SMR" id="Q12L70"/>
<dbReference type="GO" id="GO:0008270">
    <property type="term" value="F:zinc ion binding"/>
    <property type="evidence" value="ECO:0007669"/>
    <property type="project" value="InterPro"/>
</dbReference>
<keyword evidence="3" id="KW-0378">Hydrolase</keyword>
<dbReference type="InterPro" id="IPR055438">
    <property type="entry name" value="AstE_AspA_cat"/>
</dbReference>
<dbReference type="DNASU" id="4019029"/>
<keyword evidence="8" id="KW-1185">Reference proteome</keyword>
<reference evidence="9" key="2">
    <citation type="submission" date="2007-10" db="PDB data bank">
        <title>Crystal structure of metallopeptidase containing co-catalytic metalloactive site (YP_563529.1) from Shewanella denitrificans OS217 at 1.74 A resolution.</title>
        <authorList>
            <consortium name="Joint Center for Structural Genomics (JCSG)"/>
        </authorList>
    </citation>
    <scope>X-RAY CRYSTALLOGRAPHY (1.74 ANGSTROMS)</scope>
</reference>
<evidence type="ECO:0000259" key="6">
    <source>
        <dbReference type="PROSITE" id="PS52035"/>
    </source>
</evidence>
<organism evidence="7 8">
    <name type="scientific">Shewanella denitrificans (strain OS217 / ATCC BAA-1090 / DSM 15013)</name>
    <dbReference type="NCBI Taxonomy" id="318161"/>
    <lineage>
        <taxon>Bacteria</taxon>
        <taxon>Pseudomonadati</taxon>
        <taxon>Pseudomonadota</taxon>
        <taxon>Gammaproteobacteria</taxon>
        <taxon>Alteromonadales</taxon>
        <taxon>Shewanellaceae</taxon>
        <taxon>Shewanella</taxon>
    </lineage>
</organism>
<dbReference type="Proteomes" id="UP000001982">
    <property type="component" value="Chromosome"/>
</dbReference>
<evidence type="ECO:0000313" key="8">
    <source>
        <dbReference type="Proteomes" id="UP000001982"/>
    </source>
</evidence>
<keyword evidence="2" id="KW-0479">Metal-binding</keyword>
<dbReference type="KEGG" id="sdn:Sden_2526"/>
<dbReference type="GO" id="GO:0006508">
    <property type="term" value="P:proteolysis"/>
    <property type="evidence" value="ECO:0007669"/>
    <property type="project" value="InterPro"/>
</dbReference>
<evidence type="ECO:0000256" key="3">
    <source>
        <dbReference type="ARBA" id="ARBA00022801"/>
    </source>
</evidence>
<dbReference type="CDD" id="cd06231">
    <property type="entry name" value="M14_REP34-like"/>
    <property type="match status" value="1"/>
</dbReference>
<gene>
    <name evidence="7" type="ordered locus">Sden_2526</name>
</gene>
<dbReference type="STRING" id="318161.Sden_2526"/>
<protein>
    <recommendedName>
        <fullName evidence="6">Peptidase M14 domain-containing protein</fullName>
    </recommendedName>
</protein>
<feature type="active site" description="Proton donor/acceptor" evidence="5">
    <location>
        <position position="245"/>
    </location>
</feature>
<evidence type="ECO:0000256" key="2">
    <source>
        <dbReference type="ARBA" id="ARBA00022723"/>
    </source>
</evidence>
<dbReference type="RefSeq" id="WP_011496957.1">
    <property type="nucleotide sequence ID" value="NC_007954.1"/>
</dbReference>
<dbReference type="EvolutionaryTrace" id="Q12L70"/>
<keyword evidence="4" id="KW-0862">Zinc</keyword>
<dbReference type="Pfam" id="PF24827">
    <property type="entry name" value="AstE_AspA_cat"/>
    <property type="match status" value="1"/>
</dbReference>
<comment type="cofactor">
    <cofactor evidence="1">
        <name>Zn(2+)</name>
        <dbReference type="ChEBI" id="CHEBI:29105"/>
    </cofactor>
</comment>
<dbReference type="PDB" id="3B2Y">
    <property type="method" value="X-ray"/>
    <property type="resolution" value="1.74 A"/>
    <property type="chains" value="A/B=1-274"/>
</dbReference>
<dbReference type="InterPro" id="IPR000834">
    <property type="entry name" value="Peptidase_M14"/>
</dbReference>
<dbReference type="SUPFAM" id="SSF53187">
    <property type="entry name" value="Zn-dependent exopeptidases"/>
    <property type="match status" value="1"/>
</dbReference>
<evidence type="ECO:0000256" key="5">
    <source>
        <dbReference type="PROSITE-ProRule" id="PRU01379"/>
    </source>
</evidence>
<proteinExistence type="evidence at protein level"/>
<dbReference type="PDBsum" id="3B2Y"/>
<reference evidence="7 8" key="1">
    <citation type="submission" date="2006-03" db="EMBL/GenBank/DDBJ databases">
        <title>Complete sequence of Shewanella denitrificans OS217.</title>
        <authorList>
            <consortium name="US DOE Joint Genome Institute"/>
            <person name="Copeland A."/>
            <person name="Lucas S."/>
            <person name="Lapidus A."/>
            <person name="Barry K."/>
            <person name="Detter J.C."/>
            <person name="Glavina del Rio T."/>
            <person name="Hammon N."/>
            <person name="Israni S."/>
            <person name="Dalin E."/>
            <person name="Tice H."/>
            <person name="Pitluck S."/>
            <person name="Brettin T."/>
            <person name="Bruce D."/>
            <person name="Han C."/>
            <person name="Tapia R."/>
            <person name="Gilna P."/>
            <person name="Kiss H."/>
            <person name="Schmutz J."/>
            <person name="Larimer F."/>
            <person name="Land M."/>
            <person name="Hauser L."/>
            <person name="Kyrpides N."/>
            <person name="Lykidis A."/>
            <person name="Richardson P."/>
        </authorList>
    </citation>
    <scope>NUCLEOTIDE SEQUENCE [LARGE SCALE GENOMIC DNA]</scope>
    <source>
        <strain evidence="8">OS217 / ATCC BAA-1090 / DSM 15013</strain>
    </source>
</reference>
<evidence type="ECO:0000313" key="7">
    <source>
        <dbReference type="EMBL" id="ABE55806.1"/>
    </source>
</evidence>
<accession>Q12L70</accession>
<comment type="similarity">
    <text evidence="5">Belongs to the peptidase M14 family.</text>
</comment>
<dbReference type="HOGENOM" id="CLU_1015237_0_0_6"/>